<keyword evidence="2" id="KW-0812">Transmembrane</keyword>
<reference evidence="3" key="1">
    <citation type="submission" date="2021-06" db="EMBL/GenBank/DDBJ databases">
        <authorList>
            <person name="Kallberg Y."/>
            <person name="Tangrot J."/>
            <person name="Rosling A."/>
        </authorList>
    </citation>
    <scope>NUCLEOTIDE SEQUENCE</scope>
    <source>
        <strain evidence="3">IN212</strain>
    </source>
</reference>
<proteinExistence type="predicted"/>
<sequence length="162" mass="17408">GQSTVGNSTYTTDNHGFVYLLTTSTSVTVDSCVLCPSIRYLNSSLKRDTYALGFANPNNVDYYLTISLKLSPSVTSQANYPTNAFNPNPTNAFKPSSSQSNTPGSNSNQQDSSSNNTLLVGVGVGAGVLLVGMLALLGFFYFYNKRRTHHAIIEMPGSNTPY</sequence>
<gene>
    <name evidence="3" type="ORF">RFULGI_LOCUS5794</name>
</gene>
<feature type="transmembrane region" description="Helical" evidence="2">
    <location>
        <begin position="118"/>
        <end position="143"/>
    </location>
</feature>
<keyword evidence="2" id="KW-0472">Membrane</keyword>
<feature type="region of interest" description="Disordered" evidence="1">
    <location>
        <begin position="80"/>
        <end position="113"/>
    </location>
</feature>
<feature type="non-terminal residue" evidence="3">
    <location>
        <position position="1"/>
    </location>
</feature>
<evidence type="ECO:0000313" key="3">
    <source>
        <dbReference type="EMBL" id="CAG8579698.1"/>
    </source>
</evidence>
<dbReference type="Proteomes" id="UP000789396">
    <property type="component" value="Unassembled WGS sequence"/>
</dbReference>
<keyword evidence="2" id="KW-1133">Transmembrane helix</keyword>
<dbReference type="EMBL" id="CAJVPZ010006924">
    <property type="protein sequence ID" value="CAG8579698.1"/>
    <property type="molecule type" value="Genomic_DNA"/>
</dbReference>
<accession>A0A9N9BY70</accession>
<protein>
    <submittedName>
        <fullName evidence="3">4726_t:CDS:1</fullName>
    </submittedName>
</protein>
<name>A0A9N9BY70_9GLOM</name>
<dbReference type="OrthoDB" id="2440676at2759"/>
<comment type="caution">
    <text evidence="3">The sequence shown here is derived from an EMBL/GenBank/DDBJ whole genome shotgun (WGS) entry which is preliminary data.</text>
</comment>
<evidence type="ECO:0000313" key="4">
    <source>
        <dbReference type="Proteomes" id="UP000789396"/>
    </source>
</evidence>
<evidence type="ECO:0000256" key="2">
    <source>
        <dbReference type="SAM" id="Phobius"/>
    </source>
</evidence>
<evidence type="ECO:0000256" key="1">
    <source>
        <dbReference type="SAM" id="MobiDB-lite"/>
    </source>
</evidence>
<dbReference type="AlphaFoldDB" id="A0A9N9BY70"/>
<organism evidence="3 4">
    <name type="scientific">Racocetra fulgida</name>
    <dbReference type="NCBI Taxonomy" id="60492"/>
    <lineage>
        <taxon>Eukaryota</taxon>
        <taxon>Fungi</taxon>
        <taxon>Fungi incertae sedis</taxon>
        <taxon>Mucoromycota</taxon>
        <taxon>Glomeromycotina</taxon>
        <taxon>Glomeromycetes</taxon>
        <taxon>Diversisporales</taxon>
        <taxon>Gigasporaceae</taxon>
        <taxon>Racocetra</taxon>
    </lineage>
</organism>
<keyword evidence="4" id="KW-1185">Reference proteome</keyword>